<gene>
    <name evidence="1" type="ORF">bsdcttw_06070</name>
</gene>
<evidence type="ECO:0000313" key="2">
    <source>
        <dbReference type="Proteomes" id="UP000515703"/>
    </source>
</evidence>
<dbReference type="KEGG" id="acht:bsdcttw_06070"/>
<keyword evidence="1" id="KW-0808">Transferase</keyword>
<dbReference type="GO" id="GO:0005524">
    <property type="term" value="F:ATP binding"/>
    <property type="evidence" value="ECO:0007669"/>
    <property type="project" value="InterPro"/>
</dbReference>
<evidence type="ECO:0000313" key="1">
    <source>
        <dbReference type="EMBL" id="BCJ97566.1"/>
    </source>
</evidence>
<dbReference type="AlphaFoldDB" id="A0A7I8DMP8"/>
<dbReference type="GO" id="GO:0009236">
    <property type="term" value="P:cobalamin biosynthetic process"/>
    <property type="evidence" value="ECO:0007669"/>
    <property type="project" value="InterPro"/>
</dbReference>
<dbReference type="InterPro" id="IPR027417">
    <property type="entry name" value="P-loop_NTPase"/>
</dbReference>
<reference evidence="1 2" key="1">
    <citation type="submission" date="2020-08" db="EMBL/GenBank/DDBJ databases">
        <title>Draft genome sequencing of an Anaerocolumna strain isolated from anoxic soil subjected to BSD treatment.</title>
        <authorList>
            <person name="Uek A."/>
            <person name="Tonouchi A."/>
        </authorList>
    </citation>
    <scope>NUCLEOTIDE SEQUENCE [LARGE SCALE GENOMIC DNA]</scope>
    <source>
        <strain evidence="1 2">CTTW</strain>
    </source>
</reference>
<dbReference type="PANTHER" id="PTHR46638:SF1">
    <property type="entry name" value="CORRINOID ADENOSYLTRANSFERASE"/>
    <property type="match status" value="1"/>
</dbReference>
<organism evidence="1 2">
    <name type="scientific">Anaerocolumna chitinilytica</name>
    <dbReference type="NCBI Taxonomy" id="1727145"/>
    <lineage>
        <taxon>Bacteria</taxon>
        <taxon>Bacillati</taxon>
        <taxon>Bacillota</taxon>
        <taxon>Clostridia</taxon>
        <taxon>Lachnospirales</taxon>
        <taxon>Lachnospiraceae</taxon>
        <taxon>Anaerocolumna</taxon>
    </lineage>
</organism>
<dbReference type="PIRSF" id="PIRSF015617">
    <property type="entry name" value="Adensltrnsf_CobA"/>
    <property type="match status" value="1"/>
</dbReference>
<dbReference type="SUPFAM" id="SSF52540">
    <property type="entry name" value="P-loop containing nucleoside triphosphate hydrolases"/>
    <property type="match status" value="1"/>
</dbReference>
<proteinExistence type="predicted"/>
<protein>
    <submittedName>
        <fullName evidence="1">Cob(I)alamin adenosyltransferase</fullName>
    </submittedName>
</protein>
<dbReference type="EMBL" id="AP023368">
    <property type="protein sequence ID" value="BCJ97566.1"/>
    <property type="molecule type" value="Genomic_DNA"/>
</dbReference>
<dbReference type="Proteomes" id="UP000515703">
    <property type="component" value="Chromosome"/>
</dbReference>
<dbReference type="RefSeq" id="WP_185257980.1">
    <property type="nucleotide sequence ID" value="NZ_AP023368.1"/>
</dbReference>
<dbReference type="Gene3D" id="3.40.50.300">
    <property type="entry name" value="P-loop containing nucleotide triphosphate hydrolases"/>
    <property type="match status" value="1"/>
</dbReference>
<dbReference type="GO" id="GO:0008817">
    <property type="term" value="F:corrinoid adenosyltransferase activity"/>
    <property type="evidence" value="ECO:0007669"/>
    <property type="project" value="InterPro"/>
</dbReference>
<name>A0A7I8DMP8_9FIRM</name>
<dbReference type="InterPro" id="IPR003724">
    <property type="entry name" value="CblAdoTrfase_CobA"/>
</dbReference>
<dbReference type="PANTHER" id="PTHR46638">
    <property type="entry name" value="CORRINOID ADENOSYLTRANSFERASE"/>
    <property type="match status" value="1"/>
</dbReference>
<reference evidence="1 2" key="2">
    <citation type="submission" date="2020-08" db="EMBL/GenBank/DDBJ databases">
        <authorList>
            <person name="Ueki A."/>
            <person name="Tonouchi A."/>
        </authorList>
    </citation>
    <scope>NUCLEOTIDE SEQUENCE [LARGE SCALE GENOMIC DNA]</scope>
    <source>
        <strain evidence="1 2">CTTW</strain>
    </source>
</reference>
<accession>A0A7I8DMP8</accession>
<sequence length="175" mass="19719">MKKGLIHLYCGEGKGKTTAAAGLSIRAAGCGMKVVFLQFLKAMESGEIEILRNIDNMTVIRNEEDYGFFNRMTEEEKEAITELHNNNLKQALALVDKGQCDLLVLDEACAAYNHNLLDRALVENLIQNKKEALELVLTGRDPAPLFVEYADYVSEIRKIKHPYDKNIIARKGIEY</sequence>
<dbReference type="Pfam" id="PF02572">
    <property type="entry name" value="CobA_CobO_BtuR"/>
    <property type="match status" value="1"/>
</dbReference>
<keyword evidence="2" id="KW-1185">Reference proteome</keyword>